<evidence type="ECO:0000313" key="3">
    <source>
        <dbReference type="EMBL" id="VAX04344.1"/>
    </source>
</evidence>
<dbReference type="Gene3D" id="3.30.830.10">
    <property type="entry name" value="Metalloenzyme, LuxS/M16 peptidase-like"/>
    <property type="match status" value="2"/>
</dbReference>
<dbReference type="PANTHER" id="PTHR11851:SF224">
    <property type="entry name" value="PROCESSING PROTEASE"/>
    <property type="match status" value="1"/>
</dbReference>
<reference evidence="3" key="1">
    <citation type="submission" date="2018-06" db="EMBL/GenBank/DDBJ databases">
        <authorList>
            <person name="Zhirakovskaya E."/>
        </authorList>
    </citation>
    <scope>NUCLEOTIDE SEQUENCE</scope>
</reference>
<keyword evidence="3" id="KW-0645">Protease</keyword>
<keyword evidence="3" id="KW-0378">Hydrolase</keyword>
<dbReference type="Pfam" id="PF05193">
    <property type="entry name" value="Peptidase_M16_C"/>
    <property type="match status" value="1"/>
</dbReference>
<dbReference type="InterPro" id="IPR011765">
    <property type="entry name" value="Pept_M16_N"/>
</dbReference>
<name>A0A3B1AWY4_9ZZZZ</name>
<dbReference type="InterPro" id="IPR050361">
    <property type="entry name" value="MPP/UQCRC_Complex"/>
</dbReference>
<dbReference type="InterPro" id="IPR011249">
    <property type="entry name" value="Metalloenz_LuxS/M16"/>
</dbReference>
<feature type="domain" description="Peptidase M16 N-terminal" evidence="1">
    <location>
        <begin position="52"/>
        <end position="181"/>
    </location>
</feature>
<protein>
    <submittedName>
        <fullName evidence="3">FIG015287: Zinc protease</fullName>
    </submittedName>
</protein>
<dbReference type="InterPro" id="IPR007863">
    <property type="entry name" value="Peptidase_M16_C"/>
</dbReference>
<dbReference type="GO" id="GO:0046872">
    <property type="term" value="F:metal ion binding"/>
    <property type="evidence" value="ECO:0007669"/>
    <property type="project" value="InterPro"/>
</dbReference>
<feature type="domain" description="Peptidase M16 C-terminal" evidence="2">
    <location>
        <begin position="193"/>
        <end position="350"/>
    </location>
</feature>
<dbReference type="PANTHER" id="PTHR11851">
    <property type="entry name" value="METALLOPROTEASE"/>
    <property type="match status" value="1"/>
</dbReference>
<evidence type="ECO:0000259" key="1">
    <source>
        <dbReference type="Pfam" id="PF00675"/>
    </source>
</evidence>
<dbReference type="AlphaFoldDB" id="A0A3B1AWY4"/>
<gene>
    <name evidence="3" type="ORF">MNBD_GAMMA20-143</name>
</gene>
<organism evidence="3">
    <name type="scientific">hydrothermal vent metagenome</name>
    <dbReference type="NCBI Taxonomy" id="652676"/>
    <lineage>
        <taxon>unclassified sequences</taxon>
        <taxon>metagenomes</taxon>
        <taxon>ecological metagenomes</taxon>
    </lineage>
</organism>
<dbReference type="GO" id="GO:0006508">
    <property type="term" value="P:proteolysis"/>
    <property type="evidence" value="ECO:0007669"/>
    <property type="project" value="UniProtKB-KW"/>
</dbReference>
<accession>A0A3B1AWY4</accession>
<sequence>MRTKFFVVFFVSMTALLGGTAAFAGLQIQHWVTDNGARVYFVPAPELPMIDLRVTFDAGAARDGADSGVALLTNALLSEGAGGLDAHQISERFESVGARFSNSAHRDMAVIGLRSLSDKQYLIPALETLTAIINQPEFPKEAFKRERSRMLIGLQQRKQSPGALADEAFYKAVYDAHPYASQPSGREETVKALSPEKLRAFYQQYYVGRNTVIAIVGDLDRSAAEALAERIIGKLPAGKPAAELPAVKDLTEAVEINIEHPSMQTHILLGMAGMKRGDPDYFPLYVGNHILGGSGLVARLSEEIREKRGLTYSAYSYFRPMRKKGPYTLGAQTRNASAGETLAVMRETLATF</sequence>
<dbReference type="Pfam" id="PF00675">
    <property type="entry name" value="Peptidase_M16"/>
    <property type="match status" value="1"/>
</dbReference>
<proteinExistence type="predicted"/>
<feature type="non-terminal residue" evidence="3">
    <location>
        <position position="352"/>
    </location>
</feature>
<dbReference type="GO" id="GO:0008233">
    <property type="term" value="F:peptidase activity"/>
    <property type="evidence" value="ECO:0007669"/>
    <property type="project" value="UniProtKB-KW"/>
</dbReference>
<evidence type="ECO:0000259" key="2">
    <source>
        <dbReference type="Pfam" id="PF05193"/>
    </source>
</evidence>
<dbReference type="SUPFAM" id="SSF63411">
    <property type="entry name" value="LuxS/MPP-like metallohydrolase"/>
    <property type="match status" value="2"/>
</dbReference>
<dbReference type="EMBL" id="UOFU01000378">
    <property type="protein sequence ID" value="VAX04344.1"/>
    <property type="molecule type" value="Genomic_DNA"/>
</dbReference>